<dbReference type="InterPro" id="IPR036028">
    <property type="entry name" value="SH3-like_dom_sf"/>
</dbReference>
<evidence type="ECO:0000256" key="3">
    <source>
        <dbReference type="SAM" id="MobiDB-lite"/>
    </source>
</evidence>
<feature type="region of interest" description="Disordered" evidence="3">
    <location>
        <begin position="344"/>
        <end position="363"/>
    </location>
</feature>
<keyword evidence="4" id="KW-0812">Transmembrane</keyword>
<dbReference type="InterPro" id="IPR001452">
    <property type="entry name" value="SH3_domain"/>
</dbReference>
<dbReference type="SUPFAM" id="SSF50044">
    <property type="entry name" value="SH3-domain"/>
    <property type="match status" value="1"/>
</dbReference>
<dbReference type="Pfam" id="PF14604">
    <property type="entry name" value="SH3_9"/>
    <property type="match status" value="1"/>
</dbReference>
<keyword evidence="4" id="KW-1133">Transmembrane helix</keyword>
<sequence>MHPRYHRRLPHAERAQLWRRQATATKAIGEESETSTASFILTTPITLTIIQTIRDSTSTSVSSTSISTIVKPTSSSTSSSSTAQSTSSTSSSSSISQTSLVTSTGSSSSSLSPASSTVSSSGTLSGTNSSTPSAVGSLSSSTNELPGGAIAAIVIVVIISFVGGILYLMRSKSRRTRMKLRPLWTQSKALNKPVGISSATYPFEPVESAYPATETRQVPSRTSGLSISIPAASVSVPPTSYNSDSNSSISANIVSATSTLPPTLAVYSPGAKSAPSPFSAVVSSSFITRLPDELSIAVGERLRVLAEYDDGWSLCMNSTGEQGMVPNECLNRGGGLSQRPTMAQAATQSAERRSSRVSSVGWS</sequence>
<proteinExistence type="predicted"/>
<feature type="compositionally biased region" description="Polar residues" evidence="3">
    <location>
        <begin position="134"/>
        <end position="143"/>
    </location>
</feature>
<feature type="domain" description="SH3" evidence="5">
    <location>
        <begin position="275"/>
        <end position="335"/>
    </location>
</feature>
<gene>
    <name evidence="6" type="ORF">JR316_003939</name>
</gene>
<feature type="compositionally biased region" description="Low complexity" evidence="3">
    <location>
        <begin position="61"/>
        <end position="133"/>
    </location>
</feature>
<comment type="caution">
    <text evidence="6">The sequence shown here is derived from an EMBL/GenBank/DDBJ whole genome shotgun (WGS) entry which is preliminary data.</text>
</comment>
<feature type="transmembrane region" description="Helical" evidence="4">
    <location>
        <begin position="149"/>
        <end position="169"/>
    </location>
</feature>
<organism evidence="6">
    <name type="scientific">Psilocybe cubensis</name>
    <name type="common">Psychedelic mushroom</name>
    <name type="synonym">Stropharia cubensis</name>
    <dbReference type="NCBI Taxonomy" id="181762"/>
    <lineage>
        <taxon>Eukaryota</taxon>
        <taxon>Fungi</taxon>
        <taxon>Dikarya</taxon>
        <taxon>Basidiomycota</taxon>
        <taxon>Agaricomycotina</taxon>
        <taxon>Agaricomycetes</taxon>
        <taxon>Agaricomycetidae</taxon>
        <taxon>Agaricales</taxon>
        <taxon>Agaricineae</taxon>
        <taxon>Strophariaceae</taxon>
        <taxon>Psilocybe</taxon>
    </lineage>
</organism>
<evidence type="ECO:0000259" key="5">
    <source>
        <dbReference type="PROSITE" id="PS50002"/>
    </source>
</evidence>
<dbReference type="EMBL" id="JAFIQS010000003">
    <property type="protein sequence ID" value="KAG5171850.1"/>
    <property type="molecule type" value="Genomic_DNA"/>
</dbReference>
<accession>A0A8H7Y191</accession>
<dbReference type="SMART" id="SM00326">
    <property type="entry name" value="SH3"/>
    <property type="match status" value="1"/>
</dbReference>
<feature type="region of interest" description="Disordered" evidence="3">
    <location>
        <begin position="61"/>
        <end position="143"/>
    </location>
</feature>
<dbReference type="AlphaFoldDB" id="A0A8H7Y191"/>
<keyword evidence="1 2" id="KW-0728">SH3 domain</keyword>
<evidence type="ECO:0000256" key="1">
    <source>
        <dbReference type="ARBA" id="ARBA00022443"/>
    </source>
</evidence>
<reference evidence="6" key="1">
    <citation type="submission" date="2021-02" db="EMBL/GenBank/DDBJ databases">
        <title>Psilocybe cubensis genome.</title>
        <authorList>
            <person name="Mckernan K.J."/>
            <person name="Crawford S."/>
            <person name="Trippe A."/>
            <person name="Kane L.T."/>
            <person name="Mclaughlin S."/>
        </authorList>
    </citation>
    <scope>NUCLEOTIDE SEQUENCE [LARGE SCALE GENOMIC DNA]</scope>
    <source>
        <strain evidence="6">MGC-MH-2018</strain>
    </source>
</reference>
<name>A0A8H7Y191_PSICU</name>
<protein>
    <recommendedName>
        <fullName evidence="5">SH3 domain-containing protein</fullName>
    </recommendedName>
</protein>
<keyword evidence="4" id="KW-0472">Membrane</keyword>
<evidence type="ECO:0000256" key="4">
    <source>
        <dbReference type="SAM" id="Phobius"/>
    </source>
</evidence>
<evidence type="ECO:0000313" key="6">
    <source>
        <dbReference type="EMBL" id="KAG5171850.1"/>
    </source>
</evidence>
<dbReference type="Gene3D" id="2.30.30.40">
    <property type="entry name" value="SH3 Domains"/>
    <property type="match status" value="1"/>
</dbReference>
<dbReference type="OrthoDB" id="5340910at2759"/>
<evidence type="ECO:0000256" key="2">
    <source>
        <dbReference type="PROSITE-ProRule" id="PRU00192"/>
    </source>
</evidence>
<dbReference type="PROSITE" id="PS50002">
    <property type="entry name" value="SH3"/>
    <property type="match status" value="1"/>
</dbReference>